<accession>A0ACC0ZMA8</accession>
<dbReference type="EMBL" id="CM047736">
    <property type="protein sequence ID" value="KAJ0054386.1"/>
    <property type="molecule type" value="Genomic_DNA"/>
</dbReference>
<reference evidence="2" key="1">
    <citation type="journal article" date="2023" name="G3 (Bethesda)">
        <title>Genome assembly and association tests identify interacting loci associated with vigor, precocity, and sex in interspecific pistachio rootstocks.</title>
        <authorList>
            <person name="Palmer W."/>
            <person name="Jacygrad E."/>
            <person name="Sagayaradj S."/>
            <person name="Cavanaugh K."/>
            <person name="Han R."/>
            <person name="Bertier L."/>
            <person name="Beede B."/>
            <person name="Kafkas S."/>
            <person name="Golino D."/>
            <person name="Preece J."/>
            <person name="Michelmore R."/>
        </authorList>
    </citation>
    <scope>NUCLEOTIDE SEQUENCE [LARGE SCALE GENOMIC DNA]</scope>
</reference>
<organism evidence="1 2">
    <name type="scientific">Pistacia integerrima</name>
    <dbReference type="NCBI Taxonomy" id="434235"/>
    <lineage>
        <taxon>Eukaryota</taxon>
        <taxon>Viridiplantae</taxon>
        <taxon>Streptophyta</taxon>
        <taxon>Embryophyta</taxon>
        <taxon>Tracheophyta</taxon>
        <taxon>Spermatophyta</taxon>
        <taxon>Magnoliopsida</taxon>
        <taxon>eudicotyledons</taxon>
        <taxon>Gunneridae</taxon>
        <taxon>Pentapetalae</taxon>
        <taxon>rosids</taxon>
        <taxon>malvids</taxon>
        <taxon>Sapindales</taxon>
        <taxon>Anacardiaceae</taxon>
        <taxon>Pistacia</taxon>
    </lineage>
</organism>
<proteinExistence type="predicted"/>
<evidence type="ECO:0000313" key="2">
    <source>
        <dbReference type="Proteomes" id="UP001163603"/>
    </source>
</evidence>
<protein>
    <submittedName>
        <fullName evidence="1">Uncharacterized protein</fullName>
    </submittedName>
</protein>
<keyword evidence="2" id="KW-1185">Reference proteome</keyword>
<comment type="caution">
    <text evidence="1">The sequence shown here is derived from an EMBL/GenBank/DDBJ whole genome shotgun (WGS) entry which is preliminary data.</text>
</comment>
<name>A0ACC0ZMA8_9ROSI</name>
<gene>
    <name evidence="1" type="ORF">Pint_02260</name>
</gene>
<evidence type="ECO:0000313" key="1">
    <source>
        <dbReference type="EMBL" id="KAJ0054386.1"/>
    </source>
</evidence>
<sequence length="363" mass="42605">MWALSETIGVSYCVDFMHMNGHLEITFRGEEVEKAGGHMGTEFVHNSPILESEEGYTIGKLNQGQRVELDGRAEKKVHQFYFIKIWPYGDQNVKSRIEEAEKLIEKIDEDAFHINTKYRKLMSDRTYKVLCLLGRLYKRIVHIDCTVNWNTQQLDRLKQLLEQLTSRKIAYNGTDINSWSSRELIKSISSESQKRGAVDSFLSAAEDFSAHLIDKLSEEFRKQRVEIKAEIVSVGEDLKVLEKDVTRSPLKKQSEELQRRKDEVNRHILDLKRQRDETRSDYHRHASVLKNARELARKPEVKALKELSIREVHIFMSKWNQSKDFRCNYEKSVMQSLEKRQFQDGRIRNLDKEAKPTHIKPLI</sequence>
<dbReference type="Proteomes" id="UP001163603">
    <property type="component" value="Chromosome 1"/>
</dbReference>